<dbReference type="AlphaFoldDB" id="A0A8X8CGW7"/>
<feature type="region of interest" description="Disordered" evidence="1">
    <location>
        <begin position="689"/>
        <end position="712"/>
    </location>
</feature>
<proteinExistence type="predicted"/>
<comment type="caution">
    <text evidence="3">The sequence shown here is derived from an EMBL/GenBank/DDBJ whole genome shotgun (WGS) entry which is preliminary data.</text>
</comment>
<dbReference type="InterPro" id="IPR033473">
    <property type="entry name" value="Atos-like_C"/>
</dbReference>
<evidence type="ECO:0000256" key="1">
    <source>
        <dbReference type="SAM" id="MobiDB-lite"/>
    </source>
</evidence>
<feature type="domain" description="Atos-like conserved" evidence="2">
    <location>
        <begin position="375"/>
        <end position="434"/>
    </location>
</feature>
<dbReference type="SMART" id="SM01177">
    <property type="entry name" value="DUF4210"/>
    <property type="match status" value="1"/>
</dbReference>
<dbReference type="InterPro" id="IPR025261">
    <property type="entry name" value="Atos-like_cons_dom"/>
</dbReference>
<evidence type="ECO:0000313" key="4">
    <source>
        <dbReference type="Proteomes" id="UP000886885"/>
    </source>
</evidence>
<name>A0A8X8CGW7_POPTO</name>
<keyword evidence="4" id="KW-1185">Reference proteome</keyword>
<dbReference type="Pfam" id="PF13915">
    <property type="entry name" value="DUF4210"/>
    <property type="match status" value="1"/>
</dbReference>
<accession>A0A8X8CGW7</accession>
<dbReference type="PANTHER" id="PTHR13199">
    <property type="entry name" value="GH03947P"/>
    <property type="match status" value="1"/>
</dbReference>
<protein>
    <recommendedName>
        <fullName evidence="2">Atos-like conserved domain-containing protein</fullName>
    </recommendedName>
</protein>
<gene>
    <name evidence="3" type="ORF">POTOM_042271</name>
</gene>
<dbReference type="Proteomes" id="UP000886885">
    <property type="component" value="Chromosome 12A"/>
</dbReference>
<dbReference type="PANTHER" id="PTHR13199:SF11">
    <property type="entry name" value="PROTEIN ATOSSA"/>
    <property type="match status" value="1"/>
</dbReference>
<evidence type="ECO:0000313" key="3">
    <source>
        <dbReference type="EMBL" id="KAG6754249.1"/>
    </source>
</evidence>
<reference evidence="3" key="1">
    <citation type="journal article" date="2020" name="bioRxiv">
        <title>Hybrid origin of Populus tomentosa Carr. identified through genome sequencing and phylogenomic analysis.</title>
        <authorList>
            <person name="An X."/>
            <person name="Gao K."/>
            <person name="Chen Z."/>
            <person name="Li J."/>
            <person name="Yang X."/>
            <person name="Yang X."/>
            <person name="Zhou J."/>
            <person name="Guo T."/>
            <person name="Zhao T."/>
            <person name="Huang S."/>
            <person name="Miao D."/>
            <person name="Khan W.U."/>
            <person name="Rao P."/>
            <person name="Ye M."/>
            <person name="Lei B."/>
            <person name="Liao W."/>
            <person name="Wang J."/>
            <person name="Ji L."/>
            <person name="Li Y."/>
            <person name="Guo B."/>
            <person name="Mustafa N.S."/>
            <person name="Li S."/>
            <person name="Yun Q."/>
            <person name="Keller S.R."/>
            <person name="Mao J."/>
            <person name="Zhang R."/>
            <person name="Strauss S.H."/>
        </authorList>
    </citation>
    <scope>NUCLEOTIDE SEQUENCE</scope>
    <source>
        <strain evidence="3">GM15</strain>
        <tissue evidence="3">Leaf</tissue>
    </source>
</reference>
<evidence type="ECO:0000259" key="2">
    <source>
        <dbReference type="SMART" id="SM01177"/>
    </source>
</evidence>
<dbReference type="InterPro" id="IPR051506">
    <property type="entry name" value="ATOS_Transcription_Regulators"/>
</dbReference>
<dbReference type="EMBL" id="JAAWWB010000023">
    <property type="protein sequence ID" value="KAG6754249.1"/>
    <property type="molecule type" value="Genomic_DNA"/>
</dbReference>
<dbReference type="Pfam" id="PF13889">
    <property type="entry name" value="Chromosome_seg"/>
    <property type="match status" value="1"/>
</dbReference>
<sequence length="712" mass="78014">MGLPQFSSSSIAEEVATSLSTIVQTSPQIVGVGSCDLSGMHGGNLGHRRQIEMPCTSFTDLQKKTNVENKDGLLSCKSGQNVQTPVPRIIGFESKGLNSHVGVFNGNQTVSSVVTIRSNAFESSGSDKKRLLSPLSGMLHPDQFNGASLDIGDGICKNNLWGGKDNYKVSMSQEHKKAHIGNSSYLNWSASCLPEWKNSPDDTYTENSLFFFDGPVLETELKPPDQFFYPHGLNYFEETMKVKHQISAIALPLIKAAPPPLSLSPLGPKLSEGIKSPGAGSNITKELDDDYLAFTNIEQSLNGTVSSILSSRKDGGFKMLDESLNNFDNLGTKFDVFTPEITSGIGQPWCEDSNLGPLNVRSCRSFTGVPVRRSLVGSFEESLLSGRLSSGKVSQRIDGFLAVLNITGGNFSPKTQKLPFTVTSMDGNNYLLYYASIDLAGNVQANKYSDQTMSRSLSIDDSRSERSRLRIPMKGRIQLVLSNPEKTPLHTFFCSYDLSDMPAGTKVTEDKTYMVIRLTCLRQKVTLSSSAPASLSVIGRNRDSDLEIDAKPSAVPKTSHSLPHGRDATNSNQLETVYNTKFPDHSRFSNSECKITGLEGCSPPNTSHLCISKSVNSPSKVNENTTGAGVLRYALQLQFMCPLPKKSSRSLQRCKSDPSSVPAANKMDIESDRRFYLYSNMRVVFPQRHSDSDEGKLKVEYDHPSDPKYFDI</sequence>
<dbReference type="OrthoDB" id="8625101at2759"/>
<organism evidence="3 4">
    <name type="scientific">Populus tomentosa</name>
    <name type="common">Chinese white poplar</name>
    <dbReference type="NCBI Taxonomy" id="118781"/>
    <lineage>
        <taxon>Eukaryota</taxon>
        <taxon>Viridiplantae</taxon>
        <taxon>Streptophyta</taxon>
        <taxon>Embryophyta</taxon>
        <taxon>Tracheophyta</taxon>
        <taxon>Spermatophyta</taxon>
        <taxon>Magnoliopsida</taxon>
        <taxon>eudicotyledons</taxon>
        <taxon>Gunneridae</taxon>
        <taxon>Pentapetalae</taxon>
        <taxon>rosids</taxon>
        <taxon>fabids</taxon>
        <taxon>Malpighiales</taxon>
        <taxon>Salicaceae</taxon>
        <taxon>Saliceae</taxon>
        <taxon>Populus</taxon>
    </lineage>
</organism>